<dbReference type="InterPro" id="IPR050951">
    <property type="entry name" value="Retrovirus_Pol_polyprotein"/>
</dbReference>
<evidence type="ECO:0000256" key="1">
    <source>
        <dbReference type="SAM" id="MobiDB-lite"/>
    </source>
</evidence>
<dbReference type="AlphaFoldDB" id="A0A0N5C6B5"/>
<dbReference type="PROSITE" id="PS50994">
    <property type="entry name" value="INTEGRASE"/>
    <property type="match status" value="1"/>
</dbReference>
<dbReference type="Gene3D" id="3.30.70.270">
    <property type="match status" value="1"/>
</dbReference>
<dbReference type="SUPFAM" id="SSF56672">
    <property type="entry name" value="DNA/RNA polymerases"/>
    <property type="match status" value="1"/>
</dbReference>
<proteinExistence type="predicted"/>
<dbReference type="GO" id="GO:0042575">
    <property type="term" value="C:DNA polymerase complex"/>
    <property type="evidence" value="ECO:0007669"/>
    <property type="project" value="UniProtKB-ARBA"/>
</dbReference>
<accession>A0A0N5C6B5</accession>
<feature type="domain" description="Integrase catalytic" evidence="3">
    <location>
        <begin position="684"/>
        <end position="852"/>
    </location>
</feature>
<dbReference type="Pfam" id="PF00075">
    <property type="entry name" value="RNase_H"/>
    <property type="match status" value="1"/>
</dbReference>
<evidence type="ECO:0000313" key="4">
    <source>
        <dbReference type="Proteomes" id="UP000046392"/>
    </source>
</evidence>
<protein>
    <submittedName>
        <fullName evidence="5">Reverse transcriptase domain-containing protein</fullName>
    </submittedName>
</protein>
<dbReference type="WBParaSite" id="SPAL_0001348600.1">
    <property type="protein sequence ID" value="SPAL_0001348600.1"/>
    <property type="gene ID" value="SPAL_0001348600"/>
</dbReference>
<evidence type="ECO:0000259" key="3">
    <source>
        <dbReference type="PROSITE" id="PS50994"/>
    </source>
</evidence>
<evidence type="ECO:0000313" key="5">
    <source>
        <dbReference type="WBParaSite" id="SPAL_0001348600.1"/>
    </source>
</evidence>
<dbReference type="InterPro" id="IPR036397">
    <property type="entry name" value="RNaseH_sf"/>
</dbReference>
<name>A0A0N5C6B5_STREA</name>
<feature type="domain" description="RNase H type-1" evidence="2">
    <location>
        <begin position="1080"/>
        <end position="1230"/>
    </location>
</feature>
<dbReference type="STRING" id="174720.A0A0N5C6B5"/>
<dbReference type="PANTHER" id="PTHR37984">
    <property type="entry name" value="PROTEIN CBG26694"/>
    <property type="match status" value="1"/>
</dbReference>
<reference evidence="5" key="1">
    <citation type="submission" date="2017-02" db="UniProtKB">
        <authorList>
            <consortium name="WormBaseParasite"/>
        </authorList>
    </citation>
    <scope>IDENTIFICATION</scope>
</reference>
<dbReference type="GO" id="GO:0015074">
    <property type="term" value="P:DNA integration"/>
    <property type="evidence" value="ECO:0007669"/>
    <property type="project" value="InterPro"/>
</dbReference>
<evidence type="ECO:0000259" key="2">
    <source>
        <dbReference type="PROSITE" id="PS50879"/>
    </source>
</evidence>
<dbReference type="Gene3D" id="3.30.420.10">
    <property type="entry name" value="Ribonuclease H-like superfamily/Ribonuclease H"/>
    <property type="match status" value="2"/>
</dbReference>
<dbReference type="InterPro" id="IPR043128">
    <property type="entry name" value="Rev_trsase/Diguanyl_cyclase"/>
</dbReference>
<dbReference type="InterPro" id="IPR012337">
    <property type="entry name" value="RNaseH-like_sf"/>
</dbReference>
<dbReference type="InterPro" id="IPR001584">
    <property type="entry name" value="Integrase_cat-core"/>
</dbReference>
<dbReference type="GO" id="GO:0003676">
    <property type="term" value="F:nucleic acid binding"/>
    <property type="evidence" value="ECO:0007669"/>
    <property type="project" value="InterPro"/>
</dbReference>
<organism evidence="4 5">
    <name type="scientific">Strongyloides papillosus</name>
    <name type="common">Intestinal threadworm</name>
    <dbReference type="NCBI Taxonomy" id="174720"/>
    <lineage>
        <taxon>Eukaryota</taxon>
        <taxon>Metazoa</taxon>
        <taxon>Ecdysozoa</taxon>
        <taxon>Nematoda</taxon>
        <taxon>Chromadorea</taxon>
        <taxon>Rhabditida</taxon>
        <taxon>Tylenchina</taxon>
        <taxon>Panagrolaimomorpha</taxon>
        <taxon>Strongyloidoidea</taxon>
        <taxon>Strongyloididae</taxon>
        <taxon>Strongyloides</taxon>
    </lineage>
</organism>
<keyword evidence="4" id="KW-1185">Reference proteome</keyword>
<feature type="compositionally biased region" description="Basic and acidic residues" evidence="1">
    <location>
        <begin position="930"/>
        <end position="942"/>
    </location>
</feature>
<dbReference type="GO" id="GO:0004523">
    <property type="term" value="F:RNA-DNA hybrid ribonuclease activity"/>
    <property type="evidence" value="ECO:0007669"/>
    <property type="project" value="InterPro"/>
</dbReference>
<dbReference type="InterPro" id="IPR000477">
    <property type="entry name" value="RT_dom"/>
</dbReference>
<dbReference type="PANTHER" id="PTHR37984:SF5">
    <property type="entry name" value="PROTEIN NYNRIN-LIKE"/>
    <property type="match status" value="1"/>
</dbReference>
<dbReference type="PROSITE" id="PS50879">
    <property type="entry name" value="RNASE_H_1"/>
    <property type="match status" value="1"/>
</dbReference>
<dbReference type="Pfam" id="PF00078">
    <property type="entry name" value="RVT_1"/>
    <property type="match status" value="1"/>
</dbReference>
<dbReference type="InterPro" id="IPR002156">
    <property type="entry name" value="RNaseH_domain"/>
</dbReference>
<feature type="region of interest" description="Disordered" evidence="1">
    <location>
        <begin position="915"/>
        <end position="942"/>
    </location>
</feature>
<dbReference type="InterPro" id="IPR043502">
    <property type="entry name" value="DNA/RNA_pol_sf"/>
</dbReference>
<sequence length="1237" mass="141578">MPEEDRITFLWQHVPALWQEELLDELVENDDSLSSVAIFDYLDKKISDTMKLEPLKEKLCENHALPTYDKIHTFVTTADLKHSERSHFKKDIDRKKDDTNIIKNKIKKMEPNNEIKKVFSKTFHKSDTASDTIVKKGPTIIYAKQNLCADNKGLICKGLVQIEDVPQSFEFGIDPCAEVNTIPLSIFKTLPSHIQDKLVVDERTTRYFDTFLTIENTHVVKQPAKIHVDPAASLPLICYSFLMKVQLNPLTITKIMSHDNLEVDKFGCSYGRNFNHIKDFMSEPESRILVDKSFELGNVNVIDYDFEIKQPFDPKITRIIPLPSLIKDSVKNMLDQELSLGWLRKLDDSKTVFNTNPMVVVSKHQGEIRICFSYSVKNMLDQELSLGWLRKLDDSETVFNTNPMVVVPKHQGEIRICFSCKHQRNFCYFEPQTLAFGVSIAPYIWYEYITSILEEFKQHIEIYMDDIIVKAPAMIHESVVLGILGKLREFNLKLSTHKCFFGVTRGEFIEFSIDLKKGIQIPYHKMLSLLQLPIPETGRELKKTLAKINYFTSNIPNFALPAQPLYPFQNVKGSIRKDIEPMFKSLPESTSNAILLTPLKSGVKKLVITAATNGKAILSTMNVQYETSQYPIAIYGRVLRNSEVNYAYPTKLLLSIREIIYDNLLIASVYPILVLSDVKNLVREIILPKIAYNTHQRIMTDLLPFSIEYKYLNTKENIVSLMSDANLSESLLTSNCTSDKSYDGDFFCYCVPLLTVSDNALCFNSDAFLQFMDQLGCTHIFSVPRKSERNGVAERHIEIVKEGLYKFIQEGKTFVESLRLSTIKAQQRIFKDGRSCHDIFFNINYDIQKELIKYSNKNILCNIKVLFKKERSDKLWTHGTCIEQISEQLYRILAIDNLIYLRTRDSIQFPDRRVKGEDEEMTDNSSITIKDGDCSSERGKPDDEHVFVDLEGESDNERFSISSHISNEQLSVDEMLDNFSAAEPIVYVQMAENVDGKLDRSGKSLNIEPILLQPNESSNTILSEGESVFHDQRISGFDFGTPLEFERTLEQRDLKANCKLDATPNLFNSDDELEEYIKENKVKILAGVDGSALIDRGTGYTIEWCETGHSVDGGEKMGNASSPQLCEIKALRLCLDHLIELKNTSTLPKGEVLVLSDSSYLVDGVNLYLESWFRNNFVKLDGKPLKHCDEWRSIHYLLSKLKCVNIKRVPAHKKIRINEKADCIAKSFATSNWTKKC</sequence>
<dbReference type="Proteomes" id="UP000046392">
    <property type="component" value="Unplaced"/>
</dbReference>
<dbReference type="SUPFAM" id="SSF53098">
    <property type="entry name" value="Ribonuclease H-like"/>
    <property type="match status" value="2"/>
</dbReference>